<dbReference type="AlphaFoldDB" id="A0A0F9HEJ4"/>
<dbReference type="InterPro" id="IPR027417">
    <property type="entry name" value="P-loop_NTPase"/>
</dbReference>
<accession>A0A0F9HEJ4</accession>
<dbReference type="PROSITE" id="PS51420">
    <property type="entry name" value="RHO"/>
    <property type="match status" value="1"/>
</dbReference>
<evidence type="ECO:0008006" key="3">
    <source>
        <dbReference type="Google" id="ProtNLM"/>
    </source>
</evidence>
<dbReference type="CDD" id="cd00154">
    <property type="entry name" value="Rab"/>
    <property type="match status" value="1"/>
</dbReference>
<dbReference type="GO" id="GO:0005525">
    <property type="term" value="F:GTP binding"/>
    <property type="evidence" value="ECO:0007669"/>
    <property type="project" value="InterPro"/>
</dbReference>
<dbReference type="InterPro" id="IPR001806">
    <property type="entry name" value="Small_GTPase"/>
</dbReference>
<evidence type="ECO:0000313" key="2">
    <source>
        <dbReference type="EMBL" id="KKL80135.1"/>
    </source>
</evidence>
<dbReference type="NCBIfam" id="TIGR00231">
    <property type="entry name" value="small_GTP"/>
    <property type="match status" value="1"/>
</dbReference>
<dbReference type="PROSITE" id="PS51417">
    <property type="entry name" value="ARF"/>
    <property type="match status" value="1"/>
</dbReference>
<dbReference type="SMART" id="SM00175">
    <property type="entry name" value="RAB"/>
    <property type="match status" value="1"/>
</dbReference>
<gene>
    <name evidence="2" type="ORF">LCGC14_2007780</name>
</gene>
<keyword evidence="1" id="KW-0547">Nucleotide-binding</keyword>
<proteinExistence type="predicted"/>
<dbReference type="FunFam" id="3.40.50.300:FF:001447">
    <property type="entry name" value="Ras-related protein Rab-1B"/>
    <property type="match status" value="1"/>
</dbReference>
<reference evidence="2" key="1">
    <citation type="journal article" date="2015" name="Nature">
        <title>Complex archaea that bridge the gap between prokaryotes and eukaryotes.</title>
        <authorList>
            <person name="Spang A."/>
            <person name="Saw J.H."/>
            <person name="Jorgensen S.L."/>
            <person name="Zaremba-Niedzwiedzka K."/>
            <person name="Martijn J."/>
            <person name="Lind A.E."/>
            <person name="van Eijk R."/>
            <person name="Schleper C."/>
            <person name="Guy L."/>
            <person name="Ettema T.J."/>
        </authorList>
    </citation>
    <scope>NUCLEOTIDE SEQUENCE</scope>
</reference>
<dbReference type="PANTHER" id="PTHR47978">
    <property type="match status" value="1"/>
</dbReference>
<dbReference type="EMBL" id="LAZR01022945">
    <property type="protein sequence ID" value="KKL80135.1"/>
    <property type="molecule type" value="Genomic_DNA"/>
</dbReference>
<sequence length="177" mass="20020">MNKLKKYTLKIIIIGEPAVGKTSLVKKFVSGQFTKDYRSSIGTNIFIKKINLNNNISTTLQLWDIAGQERWINMRHSYYAGAKGVLIVGDLTRKNTFDQIEKFWIPDVKQYCNITPIVLLANKSDLKRNLNEKEINSLGKKINAISIFYSSAKTGENVELAFKIISKLAIKTLNSSC</sequence>
<protein>
    <recommendedName>
        <fullName evidence="3">GTP-binding protein</fullName>
    </recommendedName>
</protein>
<comment type="caution">
    <text evidence="2">The sequence shown here is derived from an EMBL/GenBank/DDBJ whole genome shotgun (WGS) entry which is preliminary data.</text>
</comment>
<evidence type="ECO:0000256" key="1">
    <source>
        <dbReference type="ARBA" id="ARBA00022741"/>
    </source>
</evidence>
<dbReference type="GO" id="GO:0003924">
    <property type="term" value="F:GTPase activity"/>
    <property type="evidence" value="ECO:0007669"/>
    <property type="project" value="InterPro"/>
</dbReference>
<dbReference type="PROSITE" id="PS51421">
    <property type="entry name" value="RAS"/>
    <property type="match status" value="1"/>
</dbReference>
<dbReference type="SMART" id="SM00174">
    <property type="entry name" value="RHO"/>
    <property type="match status" value="1"/>
</dbReference>
<name>A0A0F9HEJ4_9ZZZZ</name>
<dbReference type="Pfam" id="PF00071">
    <property type="entry name" value="Ras"/>
    <property type="match status" value="1"/>
</dbReference>
<dbReference type="Gene3D" id="3.40.50.300">
    <property type="entry name" value="P-loop containing nucleotide triphosphate hydrolases"/>
    <property type="match status" value="1"/>
</dbReference>
<dbReference type="InterPro" id="IPR005225">
    <property type="entry name" value="Small_GTP-bd"/>
</dbReference>
<organism evidence="2">
    <name type="scientific">marine sediment metagenome</name>
    <dbReference type="NCBI Taxonomy" id="412755"/>
    <lineage>
        <taxon>unclassified sequences</taxon>
        <taxon>metagenomes</taxon>
        <taxon>ecological metagenomes</taxon>
    </lineage>
</organism>
<dbReference type="SMART" id="SM00176">
    <property type="entry name" value="RAN"/>
    <property type="match status" value="1"/>
</dbReference>
<dbReference type="PRINTS" id="PR00449">
    <property type="entry name" value="RASTRNSFRMNG"/>
</dbReference>
<dbReference type="PROSITE" id="PS51419">
    <property type="entry name" value="RAB"/>
    <property type="match status" value="1"/>
</dbReference>
<dbReference type="SMART" id="SM00173">
    <property type="entry name" value="RAS"/>
    <property type="match status" value="1"/>
</dbReference>
<dbReference type="SUPFAM" id="SSF52540">
    <property type="entry name" value="P-loop containing nucleoside triphosphate hydrolases"/>
    <property type="match status" value="1"/>
</dbReference>